<dbReference type="OrthoDB" id="106788at2157"/>
<dbReference type="SUPFAM" id="SSF49764">
    <property type="entry name" value="HSP20-like chaperones"/>
    <property type="match status" value="1"/>
</dbReference>
<dbReference type="GeneID" id="9347752"/>
<gene>
    <name evidence="2" type="ordered locus">Metev_2091</name>
</gene>
<feature type="domain" description="CS" evidence="1">
    <location>
        <begin position="18"/>
        <end position="84"/>
    </location>
</feature>
<dbReference type="Gene3D" id="2.60.40.790">
    <property type="match status" value="1"/>
</dbReference>
<keyword evidence="2" id="KW-0346">Stress response</keyword>
<dbReference type="InterPro" id="IPR008978">
    <property type="entry name" value="HSP20-like_chaperone"/>
</dbReference>
<dbReference type="STRING" id="644295.Metev_2091"/>
<dbReference type="KEGG" id="mev:Metev_2091"/>
<name>D7EBS6_METEZ</name>
<dbReference type="HOGENOM" id="CLU_178347_1_0_2"/>
<dbReference type="CDD" id="cd00298">
    <property type="entry name" value="ACD_sHsps_p23-like"/>
    <property type="match status" value="1"/>
</dbReference>
<sequence length="100" mass="11121">MAEDQLIQTPCVYACADEKGDNLNIEIDLPGVKKDNIEFKITEDSFAVRANNTDIKYVGSFAVCCPVMPDKAVAKYSNDKLIVTVPFKELHETPVEVKVQ</sequence>
<reference evidence="2 3" key="1">
    <citation type="submission" date="2010-06" db="EMBL/GenBank/DDBJ databases">
        <title>Complete sequence chromosome of Methanohalobium evestigatum Z-7303.</title>
        <authorList>
            <consortium name="US DOE Joint Genome Institute"/>
            <person name="Lucas S."/>
            <person name="Copeland A."/>
            <person name="Lapidus A."/>
            <person name="Cheng J.-F."/>
            <person name="Bruce D."/>
            <person name="Goodwin L."/>
            <person name="Pitluck S."/>
            <person name="Saunders E."/>
            <person name="Detter J.C."/>
            <person name="Han C."/>
            <person name="Tapia R."/>
            <person name="Land M."/>
            <person name="Hauser L."/>
            <person name="Kyrpides N."/>
            <person name="Mikhailova N."/>
            <person name="Sieprawska-Lupa M."/>
            <person name="Whitman W.B."/>
            <person name="Anderson I."/>
            <person name="Woyke T."/>
        </authorList>
    </citation>
    <scope>NUCLEOTIDE SEQUENCE [LARGE SCALE GENOMIC DNA]</scope>
    <source>
        <strain evidence="3">ATCC BAA-1072 / DSM 3721 / NBRC 107634 / OCM 161 / Z-7303</strain>
    </source>
</reference>
<dbReference type="Proteomes" id="UP000000391">
    <property type="component" value="Chromosome"/>
</dbReference>
<proteinExistence type="predicted"/>
<evidence type="ECO:0000313" key="2">
    <source>
        <dbReference type="EMBL" id="ADI74918.1"/>
    </source>
</evidence>
<dbReference type="Pfam" id="PF04969">
    <property type="entry name" value="CS"/>
    <property type="match status" value="1"/>
</dbReference>
<protein>
    <submittedName>
        <fullName evidence="2">Putative small heat shock protein</fullName>
    </submittedName>
</protein>
<dbReference type="InterPro" id="IPR007052">
    <property type="entry name" value="CS_dom"/>
</dbReference>
<evidence type="ECO:0000259" key="1">
    <source>
        <dbReference type="Pfam" id="PF04969"/>
    </source>
</evidence>
<accession>D7EBS6</accession>
<dbReference type="AlphaFoldDB" id="D7EBS6"/>
<dbReference type="RefSeq" id="WP_013195483.1">
    <property type="nucleotide sequence ID" value="NC_014253.1"/>
</dbReference>
<evidence type="ECO:0000313" key="3">
    <source>
        <dbReference type="Proteomes" id="UP000000391"/>
    </source>
</evidence>
<keyword evidence="3" id="KW-1185">Reference proteome</keyword>
<dbReference type="EMBL" id="CP002069">
    <property type="protein sequence ID" value="ADI74918.1"/>
    <property type="molecule type" value="Genomic_DNA"/>
</dbReference>
<organism evidence="2 3">
    <name type="scientific">Methanohalobium evestigatum (strain ATCC BAA-1072 / DSM 3721 / NBRC 107634 / OCM 161 / Z-7303)</name>
    <dbReference type="NCBI Taxonomy" id="644295"/>
    <lineage>
        <taxon>Archaea</taxon>
        <taxon>Methanobacteriati</taxon>
        <taxon>Methanobacteriota</taxon>
        <taxon>Stenosarchaea group</taxon>
        <taxon>Methanomicrobia</taxon>
        <taxon>Methanosarcinales</taxon>
        <taxon>Methanosarcinaceae</taxon>
        <taxon>Methanohalobium</taxon>
    </lineage>
</organism>